<organism evidence="4">
    <name type="scientific">Spongospora subterranea</name>
    <dbReference type="NCBI Taxonomy" id="70186"/>
    <lineage>
        <taxon>Eukaryota</taxon>
        <taxon>Sar</taxon>
        <taxon>Rhizaria</taxon>
        <taxon>Endomyxa</taxon>
        <taxon>Phytomyxea</taxon>
        <taxon>Plasmodiophorida</taxon>
        <taxon>Plasmodiophoridae</taxon>
        <taxon>Spongospora</taxon>
    </lineage>
</organism>
<proteinExistence type="predicted"/>
<feature type="non-terminal residue" evidence="4">
    <location>
        <position position="418"/>
    </location>
</feature>
<accession>A0A0H5QH64</accession>
<evidence type="ECO:0000256" key="2">
    <source>
        <dbReference type="SAM" id="MobiDB-lite"/>
    </source>
</evidence>
<dbReference type="EMBL" id="HACM01000550">
    <property type="protein sequence ID" value="CRZ00992.1"/>
    <property type="molecule type" value="Transcribed_RNA"/>
</dbReference>
<keyword evidence="1" id="KW-0175">Coiled coil</keyword>
<feature type="transmembrane region" description="Helical" evidence="3">
    <location>
        <begin position="386"/>
        <end position="407"/>
    </location>
</feature>
<sequence length="418" mass="45881">MADDDDGELGDFVLSGDMINRLQQRQSHQIQGDDGDELERSGFDLTSGSEKEADQVPVLLSDDDEDSVAKLNVNGPSLDVFARRVLAAGATKTSESNNDEVDVFSSADPFENMTDSDAPMLSSRSASTMPLFIDNANVIHSQAERGEFDIVNLASEFVKAQEDHDAMFGNVLALPRVQTLLAPTSKIIVPEQIQVDFIKQYSVRSSAKQDAGPFIEQYKMMLSSCLEHHFEGLTSASRRKSTGGRRRQRRDGEDGLDDVQLNLNAFLVSLSTSFAELVSRLRTEAVSADLNLQMAQSQSALSAAILDAAARIQAASELSITCLNQRIDSLDQTVSNVERQVANAIKENKSQSSTANVIPKPVHLPRQIEGSSTPNDTEGSSRCRRWLILFVQFAFIVLLIEVIYSNINSFTQSRSRLS</sequence>
<keyword evidence="3" id="KW-0472">Membrane</keyword>
<evidence type="ECO:0000256" key="1">
    <source>
        <dbReference type="SAM" id="Coils"/>
    </source>
</evidence>
<feature type="coiled-coil region" evidence="1">
    <location>
        <begin position="320"/>
        <end position="347"/>
    </location>
</feature>
<keyword evidence="3" id="KW-0812">Transmembrane</keyword>
<name>A0A0H5QH64_9EUKA</name>
<evidence type="ECO:0000313" key="4">
    <source>
        <dbReference type="EMBL" id="CRZ00992.1"/>
    </source>
</evidence>
<keyword evidence="3" id="KW-1133">Transmembrane helix</keyword>
<reference evidence="4" key="1">
    <citation type="submission" date="2015-04" db="EMBL/GenBank/DDBJ databases">
        <title>The genome sequence of the plant pathogenic Rhizarian Plasmodiophora brassicae reveals insights in its biotrophic life cycle and the origin of chitin synthesis.</title>
        <authorList>
            <person name="Schwelm A."/>
            <person name="Fogelqvist J."/>
            <person name="Knaust A."/>
            <person name="Julke S."/>
            <person name="Lilja T."/>
            <person name="Dhandapani V."/>
            <person name="Bonilla-Rosso G."/>
            <person name="Karlsson M."/>
            <person name="Shevchenko A."/>
            <person name="Choi S.R."/>
            <person name="Kim H.G."/>
            <person name="Park J.Y."/>
            <person name="Lim Y.P."/>
            <person name="Ludwig-Muller J."/>
            <person name="Dixelius C."/>
        </authorList>
    </citation>
    <scope>NUCLEOTIDE SEQUENCE</scope>
    <source>
        <tissue evidence="4">Potato root galls</tissue>
    </source>
</reference>
<protein>
    <submittedName>
        <fullName evidence="4">Uncharacterized protein</fullName>
    </submittedName>
</protein>
<evidence type="ECO:0000256" key="3">
    <source>
        <dbReference type="SAM" id="Phobius"/>
    </source>
</evidence>
<dbReference type="AlphaFoldDB" id="A0A0H5QH64"/>
<feature type="region of interest" description="Disordered" evidence="2">
    <location>
        <begin position="23"/>
        <end position="55"/>
    </location>
</feature>